<evidence type="ECO:0000256" key="4">
    <source>
        <dbReference type="ARBA" id="ARBA00013040"/>
    </source>
</evidence>
<dbReference type="SUPFAM" id="SSF53254">
    <property type="entry name" value="Phosphoglycerate mutase-like"/>
    <property type="match status" value="1"/>
</dbReference>
<dbReference type="Gene3D" id="3.40.50.1240">
    <property type="entry name" value="Phosphoglycerate mutase-like"/>
    <property type="match status" value="1"/>
</dbReference>
<dbReference type="EC" id="3.1.3.62" evidence="4"/>
<dbReference type="EMBL" id="GFDF01002157">
    <property type="protein sequence ID" value="JAV11927.1"/>
    <property type="molecule type" value="Transcribed_RNA"/>
</dbReference>
<dbReference type="PANTHER" id="PTHR20963">
    <property type="entry name" value="MULTIPLE INOSITOL POLYPHOSPHATE PHOSPHATASE-RELATED"/>
    <property type="match status" value="1"/>
</dbReference>
<dbReference type="InterPro" id="IPR029033">
    <property type="entry name" value="His_PPase_superfam"/>
</dbReference>
<dbReference type="GO" id="GO:0003993">
    <property type="term" value="F:acid phosphatase activity"/>
    <property type="evidence" value="ECO:0007669"/>
    <property type="project" value="TreeGrafter"/>
</dbReference>
<dbReference type="GO" id="GO:0005886">
    <property type="term" value="C:plasma membrane"/>
    <property type="evidence" value="ECO:0007669"/>
    <property type="project" value="UniProtKB-SubCell"/>
</dbReference>
<evidence type="ECO:0000256" key="16">
    <source>
        <dbReference type="PIRSR" id="PIRSR000894-1"/>
    </source>
</evidence>
<keyword evidence="7 18" id="KW-0732">Signal</keyword>
<dbReference type="PANTHER" id="PTHR20963:SF8">
    <property type="entry name" value="MULTIPLE INOSITOL POLYPHOSPHATE PHOSPHATASE 1"/>
    <property type="match status" value="1"/>
</dbReference>
<dbReference type="PIRSF" id="PIRSF000894">
    <property type="entry name" value="Acid_phosphatase"/>
    <property type="match status" value="1"/>
</dbReference>
<comment type="similarity">
    <text evidence="2">Belongs to the histidine acid phosphatase family. MINPP1 subfamily.</text>
</comment>
<feature type="active site" description="Proton donor" evidence="16">
    <location>
        <position position="353"/>
    </location>
</feature>
<dbReference type="EC" id="3.1.3.80" evidence="3"/>
<comment type="subcellular location">
    <subcellularLocation>
        <location evidence="1">Cell membrane</location>
    </subcellularLocation>
</comment>
<keyword evidence="8" id="KW-0378">Hydrolase</keyword>
<feature type="disulfide bond" evidence="17">
    <location>
        <begin position="278"/>
        <end position="293"/>
    </location>
</feature>
<dbReference type="AlphaFoldDB" id="A0A1L8DZQ9"/>
<evidence type="ECO:0000256" key="15">
    <source>
        <dbReference type="ARBA" id="ARBA00043832"/>
    </source>
</evidence>
<comment type="catalytic activity">
    <reaction evidence="13">
        <text>1D-myo-inositol 1,2,4,5,6-pentakisphosphate + H2O = 1D-myo-inositol 1,2,5,6-tetrakisphosphate + phosphate</text>
        <dbReference type="Rhea" id="RHEA:77115"/>
        <dbReference type="ChEBI" id="CHEBI:15377"/>
        <dbReference type="ChEBI" id="CHEBI:43474"/>
        <dbReference type="ChEBI" id="CHEBI:57798"/>
        <dbReference type="ChEBI" id="CHEBI:195535"/>
        <dbReference type="EC" id="3.1.3.62"/>
    </reaction>
    <physiologicalReaction direction="left-to-right" evidence="13">
        <dbReference type="Rhea" id="RHEA:77116"/>
    </physiologicalReaction>
</comment>
<dbReference type="CDD" id="cd07061">
    <property type="entry name" value="HP_HAP_like"/>
    <property type="match status" value="1"/>
</dbReference>
<sequence>MNFSTLIATFVLLLGIEGSWGYVTNCCEEYCYGMDSEREQARHYATKTAYQIIKSGDSSRYYNIPNCEPTKFWMLSRHGTRLPSAKDMQKLRGLIDLRDQIIDNYEKRRTKPDTGALCDADYQGIKNWRWDSNLTGNFDNFLTTQGWDDLKFLARHYQRILPNVLPNIYTPDKYLFRHTNIQRTEESFRAFVEGLFGVNAYQHVTLPPDNNNNNTLLRPYDYCQAYNTQSDDIDKPNSEMNKFIASEIFQDMLNQVSQRLGFKFQLTDDQVEQIWDMCRYEQAWYLQKVSPWCAAFTKTHVEILEYKEDLKYYYENGYGSSLNSKVACALVADMMKNLESDAQPQAIAYFAHDSAIQLLVTALGANKERDSLRADNFLQNSRRIWRTSDIAPFGANLVAVKYSCPESNEQKKVMFFLNEKPVSLDWCRVGLCDWKDVKQMYSQYTTTDCSRTFCGGSSANAIKSLAALTLIPVITNILRIFK</sequence>
<evidence type="ECO:0000256" key="6">
    <source>
        <dbReference type="ARBA" id="ARBA00022475"/>
    </source>
</evidence>
<feature type="chain" id="PRO_5012950749" description="Multiple inositol polyphosphate phosphatase 1" evidence="18">
    <location>
        <begin position="22"/>
        <end position="482"/>
    </location>
</feature>
<reference evidence="19" key="1">
    <citation type="submission" date="2016-12" db="EMBL/GenBank/DDBJ databases">
        <title>An insight into the sialome and mialome of the sand fly, Nyssomyia neivai.</title>
        <authorList>
            <person name="Sebastian V."/>
            <person name="Goulart T.M."/>
            <person name="Oliveira W."/>
            <person name="Calvo E."/>
            <person name="Oliveira L.F."/>
            <person name="Pinto M.C."/>
            <person name="Rosselino A.M."/>
            <person name="Ribeiro J.M."/>
        </authorList>
    </citation>
    <scope>NUCLEOTIDE SEQUENCE</scope>
</reference>
<comment type="catalytic activity">
    <reaction evidence="14">
        <text>1D-myo-inositol hexakisphosphate + H2O = 1D-myo-inositol 1,2,4,5,6-pentakisphosphate + phosphate</text>
        <dbReference type="Rhea" id="RHEA:16989"/>
        <dbReference type="ChEBI" id="CHEBI:15377"/>
        <dbReference type="ChEBI" id="CHEBI:43474"/>
        <dbReference type="ChEBI" id="CHEBI:57798"/>
        <dbReference type="ChEBI" id="CHEBI:58130"/>
        <dbReference type="EC" id="3.1.3.62"/>
    </reaction>
    <physiologicalReaction direction="left-to-right" evidence="14">
        <dbReference type="Rhea" id="RHEA:16990"/>
    </physiologicalReaction>
</comment>
<evidence type="ECO:0000256" key="9">
    <source>
        <dbReference type="ARBA" id="ARBA00023136"/>
    </source>
</evidence>
<keyword evidence="17" id="KW-1015">Disulfide bond</keyword>
<dbReference type="GO" id="GO:0034417">
    <property type="term" value="F:bisphosphoglycerate 3-phosphatase activity"/>
    <property type="evidence" value="ECO:0007669"/>
    <property type="project" value="UniProtKB-EC"/>
</dbReference>
<evidence type="ECO:0000256" key="14">
    <source>
        <dbReference type="ARBA" id="ARBA00043691"/>
    </source>
</evidence>
<feature type="disulfide bond" evidence="17">
    <location>
        <begin position="427"/>
        <end position="432"/>
    </location>
</feature>
<evidence type="ECO:0000256" key="13">
    <source>
        <dbReference type="ARBA" id="ARBA00043671"/>
    </source>
</evidence>
<name>A0A1L8DZQ9_9DIPT</name>
<evidence type="ECO:0000256" key="10">
    <source>
        <dbReference type="ARBA" id="ARBA00023180"/>
    </source>
</evidence>
<organism evidence="19">
    <name type="scientific">Nyssomyia neivai</name>
    <dbReference type="NCBI Taxonomy" id="330878"/>
    <lineage>
        <taxon>Eukaryota</taxon>
        <taxon>Metazoa</taxon>
        <taxon>Ecdysozoa</taxon>
        <taxon>Arthropoda</taxon>
        <taxon>Hexapoda</taxon>
        <taxon>Insecta</taxon>
        <taxon>Pterygota</taxon>
        <taxon>Neoptera</taxon>
        <taxon>Endopterygota</taxon>
        <taxon>Diptera</taxon>
        <taxon>Nematocera</taxon>
        <taxon>Psychodoidea</taxon>
        <taxon>Psychodidae</taxon>
        <taxon>Nyssomyia</taxon>
    </lineage>
</organism>
<evidence type="ECO:0000256" key="3">
    <source>
        <dbReference type="ARBA" id="ARBA00012976"/>
    </source>
</evidence>
<feature type="signal peptide" evidence="18">
    <location>
        <begin position="1"/>
        <end position="21"/>
    </location>
</feature>
<evidence type="ECO:0000313" key="19">
    <source>
        <dbReference type="EMBL" id="JAV11927.1"/>
    </source>
</evidence>
<evidence type="ECO:0000256" key="12">
    <source>
        <dbReference type="ARBA" id="ARBA00043668"/>
    </source>
</evidence>
<evidence type="ECO:0000256" key="1">
    <source>
        <dbReference type="ARBA" id="ARBA00004236"/>
    </source>
</evidence>
<feature type="active site" description="Nucleophile" evidence="16">
    <location>
        <position position="78"/>
    </location>
</feature>
<evidence type="ECO:0000256" key="17">
    <source>
        <dbReference type="PIRSR" id="PIRSR000894-2"/>
    </source>
</evidence>
<evidence type="ECO:0000256" key="2">
    <source>
        <dbReference type="ARBA" id="ARBA00008422"/>
    </source>
</evidence>
<accession>A0A1L8DZQ9</accession>
<keyword evidence="6" id="KW-1003">Cell membrane</keyword>
<keyword evidence="10" id="KW-0325">Glycoprotein</keyword>
<dbReference type="FunFam" id="3.40.50.1240:FF:000014">
    <property type="entry name" value="Multiple inositol polyphosphate phosphatase 1"/>
    <property type="match status" value="1"/>
</dbReference>
<dbReference type="Pfam" id="PF00328">
    <property type="entry name" value="His_Phos_2"/>
    <property type="match status" value="1"/>
</dbReference>
<protein>
    <recommendedName>
        <fullName evidence="5">Multiple inositol polyphosphate phosphatase 1</fullName>
        <ecNumber evidence="4">3.1.3.62</ecNumber>
        <ecNumber evidence="3">3.1.3.80</ecNumber>
    </recommendedName>
    <alternativeName>
        <fullName evidence="11">2,3-bisphosphoglycerate 3-phosphatase</fullName>
    </alternativeName>
</protein>
<dbReference type="InterPro" id="IPR000560">
    <property type="entry name" value="His_Pase_clade-2"/>
</dbReference>
<evidence type="ECO:0000256" key="11">
    <source>
        <dbReference type="ARBA" id="ARBA00031642"/>
    </source>
</evidence>
<feature type="disulfide bond" evidence="17">
    <location>
        <begin position="67"/>
        <end position="404"/>
    </location>
</feature>
<evidence type="ECO:0000256" key="7">
    <source>
        <dbReference type="ARBA" id="ARBA00022729"/>
    </source>
</evidence>
<comment type="catalytic activity">
    <reaction evidence="12">
        <text>1D-myo-inositol 1,2,5,6-tetrakisphosphate + H2O = 1D-myo-inositol 1,2,6-trisphosphate + phosphate</text>
        <dbReference type="Rhea" id="RHEA:77119"/>
        <dbReference type="ChEBI" id="CHEBI:15377"/>
        <dbReference type="ChEBI" id="CHEBI:43474"/>
        <dbReference type="ChEBI" id="CHEBI:195535"/>
        <dbReference type="ChEBI" id="CHEBI:195537"/>
        <dbReference type="EC" id="3.1.3.62"/>
    </reaction>
    <physiologicalReaction direction="left-to-right" evidence="12">
        <dbReference type="Rhea" id="RHEA:77120"/>
    </physiologicalReaction>
</comment>
<comment type="catalytic activity">
    <reaction evidence="15">
        <text>(2R)-2,3-bisphosphoglycerate + H2O = (2R)-2-phosphoglycerate + phosphate</text>
        <dbReference type="Rhea" id="RHEA:27381"/>
        <dbReference type="ChEBI" id="CHEBI:15377"/>
        <dbReference type="ChEBI" id="CHEBI:43474"/>
        <dbReference type="ChEBI" id="CHEBI:58248"/>
        <dbReference type="ChEBI" id="CHEBI:58289"/>
        <dbReference type="EC" id="3.1.3.80"/>
    </reaction>
    <physiologicalReaction direction="left-to-right" evidence="15">
        <dbReference type="Rhea" id="RHEA:27382"/>
    </physiologicalReaction>
</comment>
<dbReference type="GO" id="GO:0052745">
    <property type="term" value="F:inositol phosphate phosphatase activity"/>
    <property type="evidence" value="ECO:0007669"/>
    <property type="project" value="TreeGrafter"/>
</dbReference>
<evidence type="ECO:0000256" key="8">
    <source>
        <dbReference type="ARBA" id="ARBA00022801"/>
    </source>
</evidence>
<evidence type="ECO:0000256" key="18">
    <source>
        <dbReference type="SAM" id="SignalP"/>
    </source>
</evidence>
<evidence type="ECO:0000256" key="5">
    <source>
        <dbReference type="ARBA" id="ARBA00018097"/>
    </source>
</evidence>
<keyword evidence="9" id="KW-0472">Membrane</keyword>
<dbReference type="InterPro" id="IPR016274">
    <property type="entry name" value="Histidine_acid_Pase_euk"/>
</dbReference>
<proteinExistence type="inferred from homology"/>